<organism evidence="1 2">
    <name type="scientific">Triticum urartu</name>
    <name type="common">Red wild einkorn</name>
    <name type="synonym">Crithodium urartu</name>
    <dbReference type="NCBI Taxonomy" id="4572"/>
    <lineage>
        <taxon>Eukaryota</taxon>
        <taxon>Viridiplantae</taxon>
        <taxon>Streptophyta</taxon>
        <taxon>Embryophyta</taxon>
        <taxon>Tracheophyta</taxon>
        <taxon>Spermatophyta</taxon>
        <taxon>Magnoliopsida</taxon>
        <taxon>Liliopsida</taxon>
        <taxon>Poales</taxon>
        <taxon>Poaceae</taxon>
        <taxon>BOP clade</taxon>
        <taxon>Pooideae</taxon>
        <taxon>Triticodae</taxon>
        <taxon>Triticeae</taxon>
        <taxon>Triticinae</taxon>
        <taxon>Triticum</taxon>
    </lineage>
</organism>
<dbReference type="InterPro" id="IPR050214">
    <property type="entry name" value="Cys_Synth/Cystath_Beta-Synth"/>
</dbReference>
<proteinExistence type="predicted"/>
<reference evidence="1" key="3">
    <citation type="submission" date="2022-06" db="UniProtKB">
        <authorList>
            <consortium name="EnsemblPlants"/>
        </authorList>
    </citation>
    <scope>IDENTIFICATION</scope>
</reference>
<name>A0A8R7TL20_TRIUA</name>
<dbReference type="AlphaFoldDB" id="A0A8R7TL20"/>
<evidence type="ECO:0000313" key="1">
    <source>
        <dbReference type="EnsemblPlants" id="TuG1812G0200004557.01.T01"/>
    </source>
</evidence>
<evidence type="ECO:0000313" key="2">
    <source>
        <dbReference type="Proteomes" id="UP000015106"/>
    </source>
</evidence>
<reference evidence="2" key="1">
    <citation type="journal article" date="2013" name="Nature">
        <title>Draft genome of the wheat A-genome progenitor Triticum urartu.</title>
        <authorList>
            <person name="Ling H.Q."/>
            <person name="Zhao S."/>
            <person name="Liu D."/>
            <person name="Wang J."/>
            <person name="Sun H."/>
            <person name="Zhang C."/>
            <person name="Fan H."/>
            <person name="Li D."/>
            <person name="Dong L."/>
            <person name="Tao Y."/>
            <person name="Gao C."/>
            <person name="Wu H."/>
            <person name="Li Y."/>
            <person name="Cui Y."/>
            <person name="Guo X."/>
            <person name="Zheng S."/>
            <person name="Wang B."/>
            <person name="Yu K."/>
            <person name="Liang Q."/>
            <person name="Yang W."/>
            <person name="Lou X."/>
            <person name="Chen J."/>
            <person name="Feng M."/>
            <person name="Jian J."/>
            <person name="Zhang X."/>
            <person name="Luo G."/>
            <person name="Jiang Y."/>
            <person name="Liu J."/>
            <person name="Wang Z."/>
            <person name="Sha Y."/>
            <person name="Zhang B."/>
            <person name="Wu H."/>
            <person name="Tang D."/>
            <person name="Shen Q."/>
            <person name="Xue P."/>
            <person name="Zou S."/>
            <person name="Wang X."/>
            <person name="Liu X."/>
            <person name="Wang F."/>
            <person name="Yang Y."/>
            <person name="An X."/>
            <person name="Dong Z."/>
            <person name="Zhang K."/>
            <person name="Zhang X."/>
            <person name="Luo M.C."/>
            <person name="Dvorak J."/>
            <person name="Tong Y."/>
            <person name="Wang J."/>
            <person name="Yang H."/>
            <person name="Li Z."/>
            <person name="Wang D."/>
            <person name="Zhang A."/>
            <person name="Wang J."/>
        </authorList>
    </citation>
    <scope>NUCLEOTIDE SEQUENCE</scope>
    <source>
        <strain evidence="2">cv. G1812</strain>
    </source>
</reference>
<reference evidence="1" key="2">
    <citation type="submission" date="2018-03" db="EMBL/GenBank/DDBJ databases">
        <title>The Triticum urartu genome reveals the dynamic nature of wheat genome evolution.</title>
        <authorList>
            <person name="Ling H."/>
            <person name="Ma B."/>
            <person name="Shi X."/>
            <person name="Liu H."/>
            <person name="Dong L."/>
            <person name="Sun H."/>
            <person name="Cao Y."/>
            <person name="Gao Q."/>
            <person name="Zheng S."/>
            <person name="Li Y."/>
            <person name="Yu Y."/>
            <person name="Du H."/>
            <person name="Qi M."/>
            <person name="Li Y."/>
            <person name="Yu H."/>
            <person name="Cui Y."/>
            <person name="Wang N."/>
            <person name="Chen C."/>
            <person name="Wu H."/>
            <person name="Zhao Y."/>
            <person name="Zhang J."/>
            <person name="Li Y."/>
            <person name="Zhou W."/>
            <person name="Zhang B."/>
            <person name="Hu W."/>
            <person name="Eijk M."/>
            <person name="Tang J."/>
            <person name="Witsenboer H."/>
            <person name="Zhao S."/>
            <person name="Li Z."/>
            <person name="Zhang A."/>
            <person name="Wang D."/>
            <person name="Liang C."/>
        </authorList>
    </citation>
    <scope>NUCLEOTIDE SEQUENCE [LARGE SCALE GENOMIC DNA]</scope>
    <source>
        <strain evidence="1">cv. G1812</strain>
    </source>
</reference>
<keyword evidence="2" id="KW-1185">Reference proteome</keyword>
<dbReference type="SUPFAM" id="SSF53686">
    <property type="entry name" value="Tryptophan synthase beta subunit-like PLP-dependent enzymes"/>
    <property type="match status" value="1"/>
</dbReference>
<dbReference type="Gramene" id="TuG1812G0200004557.01.T01">
    <property type="protein sequence ID" value="TuG1812G0200004557.01.T01"/>
    <property type="gene ID" value="TuG1812G0200004557.01"/>
</dbReference>
<dbReference type="EnsemblPlants" id="TuG1812G0200004557.01.T01">
    <property type="protein sequence ID" value="TuG1812G0200004557.01.T01"/>
    <property type="gene ID" value="TuG1812G0200004557.01"/>
</dbReference>
<dbReference type="Gene3D" id="3.40.50.1100">
    <property type="match status" value="1"/>
</dbReference>
<dbReference type="Proteomes" id="UP000015106">
    <property type="component" value="Chromosome 2"/>
</dbReference>
<accession>A0A8R7TL20</accession>
<protein>
    <submittedName>
        <fullName evidence="1">Uncharacterized protein</fullName>
    </submittedName>
</protein>
<dbReference type="InterPro" id="IPR036052">
    <property type="entry name" value="TrpB-like_PALP_sf"/>
</dbReference>
<sequence>VTGVGKYLEEKNPNAKIYGVEPAAQANILNGGKPRPHLITANGVGLKPDLLDMGIMEKVLEVRNQ</sequence>
<dbReference type="PANTHER" id="PTHR10314">
    <property type="entry name" value="CYSTATHIONINE BETA-SYNTHASE"/>
    <property type="match status" value="1"/>
</dbReference>